<dbReference type="FunFam" id="1.20.1580.10:FF:000003">
    <property type="entry name" value="UvrABC system protein A"/>
    <property type="match status" value="1"/>
</dbReference>
<comment type="subcellular location">
    <subcellularLocation>
        <location evidence="1">Cytoplasm</location>
    </subcellularLocation>
</comment>
<keyword evidence="11" id="KW-0267">Excision nuclease</keyword>
<comment type="similarity">
    <text evidence="15">Belongs to the ABC transporter superfamily. UvrA family.</text>
</comment>
<dbReference type="GO" id="GO:0008270">
    <property type="term" value="F:zinc ion binding"/>
    <property type="evidence" value="ECO:0007669"/>
    <property type="project" value="UniProtKB-KW"/>
</dbReference>
<proteinExistence type="inferred from homology"/>
<name>A0A2N2E9H1_9BACT</name>
<evidence type="ECO:0000313" key="19">
    <source>
        <dbReference type="EMBL" id="PKM91361.1"/>
    </source>
</evidence>
<dbReference type="GO" id="GO:0005524">
    <property type="term" value="F:ATP binding"/>
    <property type="evidence" value="ECO:0007669"/>
    <property type="project" value="UniProtKB-KW"/>
</dbReference>
<evidence type="ECO:0000256" key="7">
    <source>
        <dbReference type="ARBA" id="ARBA00022769"/>
    </source>
</evidence>
<dbReference type="InterPro" id="IPR017871">
    <property type="entry name" value="ABC_transporter-like_CS"/>
</dbReference>
<sequence>MNDKIIIRGARMHNLKNIDLEIPHNQLTVITGVSGSGKSSLAFDTIFAEGQRRYVESLSPYMRQFLGQKKPAEVDEIIGLAPAISIDQKALSHNPRSTVGTLTDIWDYLRVLYARLGEVFCPLCGHKIQKLSLEEMVDISISRAKEAKSKYLTIISPVVRGRKGEYYQLLYDYLSLGYSEARIDGKICSLRDQIKLSPAKKHDIDIIIDKVLPNDDTRLFEAIENAIAYSKGLVFIALEKEEFLLSSNWTCPNDSFAFPEVEPRLFSFNSPHGACPSCSGLGKIGFYADDICPKCNGQRLREEALSVKINNKNIAEASALSLDKAYLFFETVLGNLSDRQMNIVSSVMQQIIDRLEFLNKVGLGYLTLSREAETLSGGEAQRIRLSSQIGSQLSRTLYVLDEPTIGLHERDTLKLVDTLKSLRDKGNTVILVEHDEQTILQSDYLVDLGPGAGINGGEIVASDYTKNLFSKDKGEINKDKNSKSLTLDYLSGRKKIDIPLKRRSQNKGHINIKGANANNLKNINIEVPLGRLVGLCGVSGSGKSSLLYDVLYKNIVQIKNNPGKKNKLFNAADFKGTEYINKVSIINQSPIGRTPRSNPATYTGIFTPIRDFFAALPESKERGYTLSRFSFNRPGGRCEACQGAGFNLIEMHFLPAVLVECEVCRGKRFNRETLQVEYKNHSISDVLDLSVEEAIKLFDGNYYITDKLNILKSVGLGYLKLGQSATTLSGGEAQRVKIAKELTYVLGQKTLYLLDEPTTGLHYHDISLLLQVLNKLVEKGHTVIVIEHNMHMLKSMDYLIDLGPDGGEKGGYLLASGEPEDLIRNEKSITGKYLKDYLK</sequence>
<feature type="domain" description="ABC transporter" evidence="18">
    <location>
        <begin position="500"/>
        <end position="829"/>
    </location>
</feature>
<keyword evidence="8" id="KW-0863">Zinc-finger</keyword>
<evidence type="ECO:0000256" key="17">
    <source>
        <dbReference type="ARBA" id="ARBA00042156"/>
    </source>
</evidence>
<evidence type="ECO:0000256" key="13">
    <source>
        <dbReference type="ARBA" id="ARBA00023204"/>
    </source>
</evidence>
<dbReference type="PROSITE" id="PS50893">
    <property type="entry name" value="ABC_TRANSPORTER_2"/>
    <property type="match status" value="1"/>
</dbReference>
<evidence type="ECO:0000259" key="18">
    <source>
        <dbReference type="PROSITE" id="PS50893"/>
    </source>
</evidence>
<keyword evidence="7" id="KW-0228">DNA excision</keyword>
<evidence type="ECO:0000256" key="16">
    <source>
        <dbReference type="ARBA" id="ARBA00039316"/>
    </source>
</evidence>
<dbReference type="PANTHER" id="PTHR43152:SF3">
    <property type="entry name" value="UVRABC SYSTEM PROTEIN A"/>
    <property type="match status" value="1"/>
</dbReference>
<dbReference type="GO" id="GO:0009432">
    <property type="term" value="P:SOS response"/>
    <property type="evidence" value="ECO:0007669"/>
    <property type="project" value="UniProtKB-KW"/>
</dbReference>
<keyword evidence="14" id="KW-0742">SOS response</keyword>
<dbReference type="Gene3D" id="1.20.1580.10">
    <property type="entry name" value="ABC transporter ATPase like domain"/>
    <property type="match status" value="3"/>
</dbReference>
<keyword evidence="5" id="KW-0547">Nucleotide-binding</keyword>
<keyword evidence="4" id="KW-0677">Repeat</keyword>
<accession>A0A2N2E9H1</accession>
<dbReference type="PANTHER" id="PTHR43152">
    <property type="entry name" value="UVRABC SYSTEM PROTEIN A"/>
    <property type="match status" value="1"/>
</dbReference>
<keyword evidence="2" id="KW-0963">Cytoplasm</keyword>
<evidence type="ECO:0000256" key="14">
    <source>
        <dbReference type="ARBA" id="ARBA00023236"/>
    </source>
</evidence>
<keyword evidence="3" id="KW-0479">Metal-binding</keyword>
<dbReference type="GO" id="GO:0003677">
    <property type="term" value="F:DNA binding"/>
    <property type="evidence" value="ECO:0007669"/>
    <property type="project" value="UniProtKB-KW"/>
</dbReference>
<dbReference type="GO" id="GO:0009380">
    <property type="term" value="C:excinuclease repair complex"/>
    <property type="evidence" value="ECO:0007669"/>
    <property type="project" value="InterPro"/>
</dbReference>
<evidence type="ECO:0000256" key="6">
    <source>
        <dbReference type="ARBA" id="ARBA00022763"/>
    </source>
</evidence>
<evidence type="ECO:0000256" key="8">
    <source>
        <dbReference type="ARBA" id="ARBA00022771"/>
    </source>
</evidence>
<evidence type="ECO:0000256" key="1">
    <source>
        <dbReference type="ARBA" id="ARBA00004496"/>
    </source>
</evidence>
<protein>
    <recommendedName>
        <fullName evidence="16">UvrABC system protein A</fullName>
    </recommendedName>
    <alternativeName>
        <fullName evidence="17">Excinuclease ABC subunit A</fullName>
    </alternativeName>
</protein>
<dbReference type="SUPFAM" id="SSF52540">
    <property type="entry name" value="P-loop containing nucleoside triphosphate hydrolases"/>
    <property type="match status" value="2"/>
</dbReference>
<dbReference type="Pfam" id="PF17760">
    <property type="entry name" value="UvrA_inter"/>
    <property type="match status" value="1"/>
</dbReference>
<dbReference type="Proteomes" id="UP000233517">
    <property type="component" value="Unassembled WGS sequence"/>
</dbReference>
<dbReference type="NCBIfam" id="TIGR00630">
    <property type="entry name" value="uvra"/>
    <property type="match status" value="1"/>
</dbReference>
<keyword evidence="12" id="KW-0238">DNA-binding</keyword>
<dbReference type="GO" id="GO:0004518">
    <property type="term" value="F:nuclease activity"/>
    <property type="evidence" value="ECO:0007669"/>
    <property type="project" value="UniProtKB-KW"/>
</dbReference>
<comment type="caution">
    <text evidence="19">The sequence shown here is derived from an EMBL/GenBank/DDBJ whole genome shotgun (WGS) entry which is preliminary data.</text>
</comment>
<dbReference type="GO" id="GO:0016887">
    <property type="term" value="F:ATP hydrolysis activity"/>
    <property type="evidence" value="ECO:0007669"/>
    <property type="project" value="InterPro"/>
</dbReference>
<keyword evidence="6" id="KW-0227">DNA damage</keyword>
<evidence type="ECO:0000256" key="15">
    <source>
        <dbReference type="ARBA" id="ARBA00038000"/>
    </source>
</evidence>
<dbReference type="Gene3D" id="3.30.190.20">
    <property type="match status" value="1"/>
</dbReference>
<organism evidence="19 20">
    <name type="scientific">Candidatus Falkowbacteria bacterium HGW-Falkowbacteria-1</name>
    <dbReference type="NCBI Taxonomy" id="2013768"/>
    <lineage>
        <taxon>Bacteria</taxon>
        <taxon>Candidatus Falkowiibacteriota</taxon>
    </lineage>
</organism>
<dbReference type="EMBL" id="PHAI01000002">
    <property type="protein sequence ID" value="PKM91361.1"/>
    <property type="molecule type" value="Genomic_DNA"/>
</dbReference>
<evidence type="ECO:0000256" key="12">
    <source>
        <dbReference type="ARBA" id="ARBA00023125"/>
    </source>
</evidence>
<evidence type="ECO:0000256" key="11">
    <source>
        <dbReference type="ARBA" id="ARBA00022881"/>
    </source>
</evidence>
<dbReference type="InterPro" id="IPR027417">
    <property type="entry name" value="P-loop_NTPase"/>
</dbReference>
<dbReference type="GO" id="GO:0005737">
    <property type="term" value="C:cytoplasm"/>
    <property type="evidence" value="ECO:0007669"/>
    <property type="project" value="UniProtKB-SubCell"/>
</dbReference>
<evidence type="ECO:0000256" key="2">
    <source>
        <dbReference type="ARBA" id="ARBA00022490"/>
    </source>
</evidence>
<dbReference type="InterPro" id="IPR004602">
    <property type="entry name" value="UvrA"/>
</dbReference>
<evidence type="ECO:0000313" key="20">
    <source>
        <dbReference type="Proteomes" id="UP000233517"/>
    </source>
</evidence>
<evidence type="ECO:0000256" key="4">
    <source>
        <dbReference type="ARBA" id="ARBA00022737"/>
    </source>
</evidence>
<keyword evidence="9" id="KW-0862">Zinc</keyword>
<dbReference type="PROSITE" id="PS00211">
    <property type="entry name" value="ABC_TRANSPORTER_1"/>
    <property type="match status" value="2"/>
</dbReference>
<dbReference type="GO" id="GO:0006289">
    <property type="term" value="P:nucleotide-excision repair"/>
    <property type="evidence" value="ECO:0007669"/>
    <property type="project" value="InterPro"/>
</dbReference>
<dbReference type="Gene3D" id="3.40.50.300">
    <property type="entry name" value="P-loop containing nucleotide triphosphate hydrolases"/>
    <property type="match status" value="3"/>
</dbReference>
<dbReference type="InterPro" id="IPR003439">
    <property type="entry name" value="ABC_transporter-like_ATP-bd"/>
</dbReference>
<evidence type="ECO:0000256" key="9">
    <source>
        <dbReference type="ARBA" id="ARBA00022833"/>
    </source>
</evidence>
<evidence type="ECO:0000256" key="3">
    <source>
        <dbReference type="ARBA" id="ARBA00022723"/>
    </source>
</evidence>
<dbReference type="InterPro" id="IPR041102">
    <property type="entry name" value="UvrA_inter"/>
</dbReference>
<dbReference type="AlphaFoldDB" id="A0A2N2E9H1"/>
<gene>
    <name evidence="19" type="primary">uvrA</name>
    <name evidence="19" type="ORF">CVU82_02065</name>
</gene>
<evidence type="ECO:0000256" key="10">
    <source>
        <dbReference type="ARBA" id="ARBA00022840"/>
    </source>
</evidence>
<evidence type="ECO:0000256" key="5">
    <source>
        <dbReference type="ARBA" id="ARBA00022741"/>
    </source>
</evidence>
<keyword evidence="10" id="KW-0067">ATP-binding</keyword>
<keyword evidence="13" id="KW-0234">DNA repair</keyword>
<reference evidence="19 20" key="1">
    <citation type="journal article" date="2017" name="ISME J.">
        <title>Potential for microbial H2 and metal transformations associated with novel bacteria and archaea in deep terrestrial subsurface sediments.</title>
        <authorList>
            <person name="Hernsdorf A.W."/>
            <person name="Amano Y."/>
            <person name="Miyakawa K."/>
            <person name="Ise K."/>
            <person name="Suzuki Y."/>
            <person name="Anantharaman K."/>
            <person name="Probst A."/>
            <person name="Burstein D."/>
            <person name="Thomas B.C."/>
            <person name="Banfield J.F."/>
        </authorList>
    </citation>
    <scope>NUCLEOTIDE SEQUENCE [LARGE SCALE GENOMIC DNA]</scope>
    <source>
        <strain evidence="19">HGW-Falkowbacteria-1</strain>
    </source>
</reference>